<reference evidence="1" key="1">
    <citation type="submission" date="2014-05" db="EMBL/GenBank/DDBJ databases">
        <authorList>
            <person name="Chronopoulou M."/>
        </authorList>
    </citation>
    <scope>NUCLEOTIDE SEQUENCE</scope>
    <source>
        <tissue evidence="1">Whole organism</tissue>
    </source>
</reference>
<dbReference type="EMBL" id="HACA01021276">
    <property type="protein sequence ID" value="CDW38637.1"/>
    <property type="molecule type" value="Transcribed_RNA"/>
</dbReference>
<proteinExistence type="predicted"/>
<protein>
    <submittedName>
        <fullName evidence="1">Uncharacterized protein</fullName>
    </submittedName>
</protein>
<feature type="non-terminal residue" evidence="1">
    <location>
        <position position="1"/>
    </location>
</feature>
<organism evidence="1">
    <name type="scientific">Lepeophtheirus salmonis</name>
    <name type="common">Salmon louse</name>
    <name type="synonym">Caligus salmonis</name>
    <dbReference type="NCBI Taxonomy" id="72036"/>
    <lineage>
        <taxon>Eukaryota</taxon>
        <taxon>Metazoa</taxon>
        <taxon>Ecdysozoa</taxon>
        <taxon>Arthropoda</taxon>
        <taxon>Crustacea</taxon>
        <taxon>Multicrustacea</taxon>
        <taxon>Hexanauplia</taxon>
        <taxon>Copepoda</taxon>
        <taxon>Siphonostomatoida</taxon>
        <taxon>Caligidae</taxon>
        <taxon>Lepeophtheirus</taxon>
    </lineage>
</organism>
<sequence length="168" mass="18928">HLGIHYHYLFRNRNNGPSQGRDGLSAVFDEINIIPSDNGIVACKCIEIPCSLIHLIKHDLNGHVHFSNLSSGLGWIRIAEIGLFRNNDGFLNVPPWRSRCLGSLSFSRSGNNKGRAFNSCCYCLCFKLGLSYLLRCFSFIQYRVVLGGFLRVHFSTSDAVFVLRSLLF</sequence>
<name>A0A0K2UL36_LEPSM</name>
<accession>A0A0K2UL36</accession>
<evidence type="ECO:0000313" key="1">
    <source>
        <dbReference type="EMBL" id="CDW38637.1"/>
    </source>
</evidence>
<dbReference type="AlphaFoldDB" id="A0A0K2UL36"/>